<evidence type="ECO:0000313" key="2">
    <source>
        <dbReference type="Proteomes" id="UP000830768"/>
    </source>
</evidence>
<dbReference type="Proteomes" id="UP000830768">
    <property type="component" value="Chromosome 12"/>
</dbReference>
<reference evidence="1" key="1">
    <citation type="submission" date="2021-11" db="EMBL/GenBank/DDBJ databases">
        <title>Fusarium solani-melongenae Genome sequencing and assembly.</title>
        <authorList>
            <person name="Xie S."/>
            <person name="Huang L."/>
            <person name="Zhang X."/>
        </authorList>
    </citation>
    <scope>NUCLEOTIDE SEQUENCE</scope>
    <source>
        <strain evidence="1">CRI 24-3</strain>
    </source>
</reference>
<gene>
    <name evidence="1" type="ORF">LCI18_013977</name>
</gene>
<sequence length="389" mass="43741">MSDAQGTPDETPPGGLSRLPSRTQKGIDGIQKLMGKTPMELIPECPHTRWSTNLVEEFRSLVNTVKKQRNPKPYSFEEIKSFLLEKAQEHDVKRRTSLEASDVRAAKYHFFGSGQGAGEDNDDRDNAVPGLRNKRPTRDPSAETIPQPTYKRVKTHNQDRETPHTTPTTPSNEGGFITDLNNIIRRCENSIGLLIAKASREQVLRVEQRQRDLNHARDIHQRKEVVTKLDKTSSEAKNNLIQATKRLGTAEALFAALENAVGTLDAPPEMYLAQVRQSRDKAITNHDFASQKDGIEVKKVEEAKRKRDETAKQVVDLQTEFETQENRQAMDAKALVGAETLRKLLDTYVTDLKPLTDAFPGFMGAVDRLAERNEGRGLTKGETSYWNDV</sequence>
<proteinExistence type="predicted"/>
<evidence type="ECO:0000313" key="1">
    <source>
        <dbReference type="EMBL" id="UPL03043.1"/>
    </source>
</evidence>
<dbReference type="EMBL" id="CP090040">
    <property type="protein sequence ID" value="UPL03043.1"/>
    <property type="molecule type" value="Genomic_DNA"/>
</dbReference>
<protein>
    <submittedName>
        <fullName evidence="1">Uncharacterized protein</fullName>
    </submittedName>
</protein>
<keyword evidence="2" id="KW-1185">Reference proteome</keyword>
<accession>A0ACD3ZPJ2</accession>
<name>A0ACD3ZPJ2_FUSSC</name>
<organism evidence="1 2">
    <name type="scientific">Fusarium solani subsp. cucurbitae</name>
    <name type="common">Neocosmosporum cucurbitae</name>
    <dbReference type="NCBI Taxonomy" id="2747967"/>
    <lineage>
        <taxon>Eukaryota</taxon>
        <taxon>Fungi</taxon>
        <taxon>Dikarya</taxon>
        <taxon>Ascomycota</taxon>
        <taxon>Pezizomycotina</taxon>
        <taxon>Sordariomycetes</taxon>
        <taxon>Hypocreomycetidae</taxon>
        <taxon>Hypocreales</taxon>
        <taxon>Nectriaceae</taxon>
        <taxon>Fusarium</taxon>
        <taxon>Fusarium solani species complex</taxon>
    </lineage>
</organism>